<sequence>MRESTKYRMLTKPQQFSRSFLVKHTSLAIKASHFEKIERPKRSLIVKLSSSLGGYLSNGSDSTLGFQVAIGLCLRRCTYSIFSCFERFEDTTVGGTDFADRLRTVVSLRLGSGISCLV</sequence>
<name>A0A4U8UJS8_STECR</name>
<reference evidence="1 2" key="2">
    <citation type="journal article" date="2019" name="G3 (Bethesda)">
        <title>Hybrid Assembly of the Genome of the Entomopathogenic Nematode Steinernema carpocapsae Identifies the X-Chromosome.</title>
        <authorList>
            <person name="Serra L."/>
            <person name="Macchietto M."/>
            <person name="Macias-Munoz A."/>
            <person name="McGill C.J."/>
            <person name="Rodriguez I.M."/>
            <person name="Rodriguez B."/>
            <person name="Murad R."/>
            <person name="Mortazavi A."/>
        </authorList>
    </citation>
    <scope>NUCLEOTIDE SEQUENCE [LARGE SCALE GENOMIC DNA]</scope>
    <source>
        <strain evidence="1 2">ALL</strain>
    </source>
</reference>
<evidence type="ECO:0000313" key="1">
    <source>
        <dbReference type="EMBL" id="TMS32729.1"/>
    </source>
</evidence>
<gene>
    <name evidence="1" type="ORF">L596_000534</name>
</gene>
<dbReference type="EMBL" id="AZBU02000001">
    <property type="protein sequence ID" value="TMS32729.1"/>
    <property type="molecule type" value="Genomic_DNA"/>
</dbReference>
<organism evidence="1 2">
    <name type="scientific">Steinernema carpocapsae</name>
    <name type="common">Entomopathogenic nematode</name>
    <dbReference type="NCBI Taxonomy" id="34508"/>
    <lineage>
        <taxon>Eukaryota</taxon>
        <taxon>Metazoa</taxon>
        <taxon>Ecdysozoa</taxon>
        <taxon>Nematoda</taxon>
        <taxon>Chromadorea</taxon>
        <taxon>Rhabditida</taxon>
        <taxon>Tylenchina</taxon>
        <taxon>Panagrolaimomorpha</taxon>
        <taxon>Strongyloidoidea</taxon>
        <taxon>Steinernematidae</taxon>
        <taxon>Steinernema</taxon>
    </lineage>
</organism>
<keyword evidence="2" id="KW-1185">Reference proteome</keyword>
<evidence type="ECO:0000313" key="2">
    <source>
        <dbReference type="Proteomes" id="UP000298663"/>
    </source>
</evidence>
<dbReference type="AlphaFoldDB" id="A0A4U8UJS8"/>
<dbReference type="Proteomes" id="UP000298663">
    <property type="component" value="Chromosome X"/>
</dbReference>
<reference evidence="1 2" key="1">
    <citation type="journal article" date="2015" name="Genome Biol.">
        <title>Comparative genomics of Steinernema reveals deeply conserved gene regulatory networks.</title>
        <authorList>
            <person name="Dillman A.R."/>
            <person name="Macchietto M."/>
            <person name="Porter C.F."/>
            <person name="Rogers A."/>
            <person name="Williams B."/>
            <person name="Antoshechkin I."/>
            <person name="Lee M.M."/>
            <person name="Goodwin Z."/>
            <person name="Lu X."/>
            <person name="Lewis E.E."/>
            <person name="Goodrich-Blair H."/>
            <person name="Stock S.P."/>
            <person name="Adams B.J."/>
            <person name="Sternberg P.W."/>
            <person name="Mortazavi A."/>
        </authorList>
    </citation>
    <scope>NUCLEOTIDE SEQUENCE [LARGE SCALE GENOMIC DNA]</scope>
    <source>
        <strain evidence="1 2">ALL</strain>
    </source>
</reference>
<comment type="caution">
    <text evidence="1">The sequence shown here is derived from an EMBL/GenBank/DDBJ whole genome shotgun (WGS) entry which is preliminary data.</text>
</comment>
<accession>A0A4U8UJS8</accession>
<protein>
    <submittedName>
        <fullName evidence="1">Uncharacterized protein</fullName>
    </submittedName>
</protein>
<dbReference type="EMBL" id="CM016762">
    <property type="protein sequence ID" value="TMS32729.1"/>
    <property type="molecule type" value="Genomic_DNA"/>
</dbReference>
<proteinExistence type="predicted"/>